<keyword evidence="6" id="KW-1185">Reference proteome</keyword>
<dbReference type="GO" id="GO:0005654">
    <property type="term" value="C:nucleoplasm"/>
    <property type="evidence" value="ECO:0007669"/>
    <property type="project" value="TreeGrafter"/>
</dbReference>
<dbReference type="OrthoDB" id="252020at2759"/>
<dbReference type="GO" id="GO:0000398">
    <property type="term" value="P:mRNA splicing, via spliceosome"/>
    <property type="evidence" value="ECO:0007669"/>
    <property type="project" value="TreeGrafter"/>
</dbReference>
<dbReference type="EMBL" id="JAHRHY010000010">
    <property type="protein sequence ID" value="KAG9066316.1"/>
    <property type="molecule type" value="Genomic_DNA"/>
</dbReference>
<dbReference type="PANTHER" id="PTHR15481:SF0">
    <property type="entry name" value="LD23870P-RELATED"/>
    <property type="match status" value="1"/>
</dbReference>
<feature type="compositionally biased region" description="Basic residues" evidence="3">
    <location>
        <begin position="1"/>
        <end position="10"/>
    </location>
</feature>
<dbReference type="AlphaFoldDB" id="A0A9P7XV51"/>
<dbReference type="Proteomes" id="UP000707451">
    <property type="component" value="Unassembled WGS sequence"/>
</dbReference>
<dbReference type="SUPFAM" id="SSF54928">
    <property type="entry name" value="RNA-binding domain, RBD"/>
    <property type="match status" value="1"/>
</dbReference>
<dbReference type="InterPro" id="IPR012677">
    <property type="entry name" value="Nucleotide-bd_a/b_plait_sf"/>
</dbReference>
<name>A0A9P7XV51_9FUNG</name>
<feature type="compositionally biased region" description="Basic residues" evidence="3">
    <location>
        <begin position="139"/>
        <end position="148"/>
    </location>
</feature>
<evidence type="ECO:0000256" key="3">
    <source>
        <dbReference type="SAM" id="MobiDB-lite"/>
    </source>
</evidence>
<dbReference type="Pfam" id="PF00076">
    <property type="entry name" value="RRM_1"/>
    <property type="match status" value="1"/>
</dbReference>
<evidence type="ECO:0000313" key="6">
    <source>
        <dbReference type="Proteomes" id="UP000707451"/>
    </source>
</evidence>
<comment type="caution">
    <text evidence="5">The sequence shown here is derived from an EMBL/GenBank/DDBJ whole genome shotgun (WGS) entry which is preliminary data.</text>
</comment>
<feature type="region of interest" description="Disordered" evidence="3">
    <location>
        <begin position="1"/>
        <end position="33"/>
    </location>
</feature>
<sequence>MSRSRSRSWGRSRSPDRRSRSPRRDSRPRSANVEPLVVTTITVGNLTKNVNEGHIKEIFGAYGKIKSIHFPMNARYNFNMGFADVEYETREEAQLALDGWNGGQLDGEVVEVMFTKKVPKPVQPARPVRPRVPLSPPRRGGRARSPPRRRNEATAEVAHLVRMQVKEEQQEQHQWHQLQQEVLFESVTKPSEEYEQEPVPSKPEQKSIL</sequence>
<gene>
    <name evidence="5" type="primary">RNPS1</name>
    <name evidence="5" type="ORF">KI688_001539</name>
</gene>
<dbReference type="GO" id="GO:0005737">
    <property type="term" value="C:cytoplasm"/>
    <property type="evidence" value="ECO:0007669"/>
    <property type="project" value="TreeGrafter"/>
</dbReference>
<evidence type="ECO:0000259" key="4">
    <source>
        <dbReference type="PROSITE" id="PS50102"/>
    </source>
</evidence>
<proteinExistence type="predicted"/>
<evidence type="ECO:0000313" key="5">
    <source>
        <dbReference type="EMBL" id="KAG9066316.1"/>
    </source>
</evidence>
<evidence type="ECO:0000256" key="1">
    <source>
        <dbReference type="ARBA" id="ARBA00022884"/>
    </source>
</evidence>
<dbReference type="InterPro" id="IPR000504">
    <property type="entry name" value="RRM_dom"/>
</dbReference>
<accession>A0A9P7XV51</accession>
<dbReference type="SMART" id="SM00360">
    <property type="entry name" value="RRM"/>
    <property type="match status" value="1"/>
</dbReference>
<dbReference type="GO" id="GO:0061574">
    <property type="term" value="C:ASAP complex"/>
    <property type="evidence" value="ECO:0007669"/>
    <property type="project" value="TreeGrafter"/>
</dbReference>
<feature type="domain" description="RRM" evidence="4">
    <location>
        <begin position="39"/>
        <end position="117"/>
    </location>
</feature>
<dbReference type="PANTHER" id="PTHR15481">
    <property type="entry name" value="RIBONUCLEIC ACID BINDING PROTEIN S1"/>
    <property type="match status" value="1"/>
</dbReference>
<dbReference type="PROSITE" id="PS50102">
    <property type="entry name" value="RRM"/>
    <property type="match status" value="1"/>
</dbReference>
<evidence type="ECO:0000256" key="2">
    <source>
        <dbReference type="PROSITE-ProRule" id="PRU00176"/>
    </source>
</evidence>
<feature type="region of interest" description="Disordered" evidence="3">
    <location>
        <begin position="121"/>
        <end position="153"/>
    </location>
</feature>
<protein>
    <submittedName>
        <fullName evidence="5">RNA-binding protein with serine-rich domain 1</fullName>
    </submittedName>
</protein>
<keyword evidence="1 2" id="KW-0694">RNA-binding</keyword>
<reference evidence="5" key="1">
    <citation type="submission" date="2021-06" db="EMBL/GenBank/DDBJ databases">
        <title>Genome Sequence of Mortierella hyaline Strain SCG-10, a Cold-Adapted, Nitrate-Reducing Fungus Isolated from Soil in Minnesota, USA.</title>
        <authorList>
            <person name="Aldossari N."/>
        </authorList>
    </citation>
    <scope>NUCLEOTIDE SEQUENCE</scope>
    <source>
        <strain evidence="5">SCG-10</strain>
    </source>
</reference>
<feature type="compositionally biased region" description="Basic and acidic residues" evidence="3">
    <location>
        <begin position="13"/>
        <end position="28"/>
    </location>
</feature>
<dbReference type="GO" id="GO:0003723">
    <property type="term" value="F:RNA binding"/>
    <property type="evidence" value="ECO:0007669"/>
    <property type="project" value="UniProtKB-UniRule"/>
</dbReference>
<dbReference type="InterPro" id="IPR035979">
    <property type="entry name" value="RBD_domain_sf"/>
</dbReference>
<feature type="region of interest" description="Disordered" evidence="3">
    <location>
        <begin position="186"/>
        <end position="209"/>
    </location>
</feature>
<organism evidence="5 6">
    <name type="scientific">Linnemannia hyalina</name>
    <dbReference type="NCBI Taxonomy" id="64524"/>
    <lineage>
        <taxon>Eukaryota</taxon>
        <taxon>Fungi</taxon>
        <taxon>Fungi incertae sedis</taxon>
        <taxon>Mucoromycota</taxon>
        <taxon>Mortierellomycotina</taxon>
        <taxon>Mortierellomycetes</taxon>
        <taxon>Mortierellales</taxon>
        <taxon>Mortierellaceae</taxon>
        <taxon>Linnemannia</taxon>
    </lineage>
</organism>
<dbReference type="Gene3D" id="3.30.70.330">
    <property type="match status" value="1"/>
</dbReference>